<dbReference type="InterPro" id="IPR039422">
    <property type="entry name" value="MarR/SlyA-like"/>
</dbReference>
<protein>
    <submittedName>
        <fullName evidence="6">DNA-binding MarR family transcriptional regulator</fullName>
    </submittedName>
</protein>
<evidence type="ECO:0000313" key="7">
    <source>
        <dbReference type="Proteomes" id="UP000318416"/>
    </source>
</evidence>
<proteinExistence type="predicted"/>
<dbReference type="InterPro" id="IPR036388">
    <property type="entry name" value="WH-like_DNA-bd_sf"/>
</dbReference>
<dbReference type="InterPro" id="IPR023187">
    <property type="entry name" value="Tscrpt_reg_MarR-type_CS"/>
</dbReference>
<keyword evidence="3" id="KW-0804">Transcription</keyword>
<dbReference type="PANTHER" id="PTHR33164">
    <property type="entry name" value="TRANSCRIPTIONAL REGULATOR, MARR FAMILY"/>
    <property type="match status" value="1"/>
</dbReference>
<dbReference type="Proteomes" id="UP000318416">
    <property type="component" value="Unassembled WGS sequence"/>
</dbReference>
<keyword evidence="2 6" id="KW-0238">DNA-binding</keyword>
<gene>
    <name evidence="6" type="ORF">FB465_0305</name>
</gene>
<evidence type="ECO:0000256" key="2">
    <source>
        <dbReference type="ARBA" id="ARBA00023125"/>
    </source>
</evidence>
<dbReference type="InterPro" id="IPR036390">
    <property type="entry name" value="WH_DNA-bd_sf"/>
</dbReference>
<dbReference type="SUPFAM" id="SSF46785">
    <property type="entry name" value="Winged helix' DNA-binding domain"/>
    <property type="match status" value="1"/>
</dbReference>
<dbReference type="GO" id="GO:0003677">
    <property type="term" value="F:DNA binding"/>
    <property type="evidence" value="ECO:0007669"/>
    <property type="project" value="UniProtKB-KW"/>
</dbReference>
<evidence type="ECO:0000256" key="4">
    <source>
        <dbReference type="SAM" id="MobiDB-lite"/>
    </source>
</evidence>
<sequence length="203" mass="22332">MRQDIPATVLLDSPCHLYEGVFPGTSCCLDNSCPGIDAGTVTGTTSGLRDHLGYWLRRLSDEVHGRFEKELARHDVTVSQWAVLVTVHRGDAVTTREVARFIDIDPGAVSRLVDRLAAKGLITREPDPASRRSLRLTLTETGRELVPRLAEIADRNDAYFFGALEPGTRAQLEARIRQLLAEDHHPAGDGPAAPPPQNRKTRP</sequence>
<keyword evidence="1" id="KW-0805">Transcription regulation</keyword>
<feature type="domain" description="HTH marR-type" evidence="5">
    <location>
        <begin position="49"/>
        <end position="181"/>
    </location>
</feature>
<dbReference type="Gene3D" id="1.10.10.10">
    <property type="entry name" value="Winged helix-like DNA-binding domain superfamily/Winged helix DNA-binding domain"/>
    <property type="match status" value="1"/>
</dbReference>
<feature type="region of interest" description="Disordered" evidence="4">
    <location>
        <begin position="179"/>
        <end position="203"/>
    </location>
</feature>
<evidence type="ECO:0000313" key="6">
    <source>
        <dbReference type="EMBL" id="TWE15412.1"/>
    </source>
</evidence>
<dbReference type="InterPro" id="IPR011991">
    <property type="entry name" value="ArsR-like_HTH"/>
</dbReference>
<dbReference type="PROSITE" id="PS01117">
    <property type="entry name" value="HTH_MARR_1"/>
    <property type="match status" value="1"/>
</dbReference>
<dbReference type="AlphaFoldDB" id="A0A561EIL2"/>
<dbReference type="GO" id="GO:0006950">
    <property type="term" value="P:response to stress"/>
    <property type="evidence" value="ECO:0007669"/>
    <property type="project" value="TreeGrafter"/>
</dbReference>
<evidence type="ECO:0000259" key="5">
    <source>
        <dbReference type="PROSITE" id="PS50995"/>
    </source>
</evidence>
<evidence type="ECO:0000256" key="1">
    <source>
        <dbReference type="ARBA" id="ARBA00023015"/>
    </source>
</evidence>
<dbReference type="PROSITE" id="PS50995">
    <property type="entry name" value="HTH_MARR_2"/>
    <property type="match status" value="1"/>
</dbReference>
<dbReference type="OrthoDB" id="9815567at2"/>
<dbReference type="InterPro" id="IPR000835">
    <property type="entry name" value="HTH_MarR-typ"/>
</dbReference>
<reference evidence="6 7" key="1">
    <citation type="submission" date="2019-06" db="EMBL/GenBank/DDBJ databases">
        <title>Sequencing the genomes of 1000 actinobacteria strains.</title>
        <authorList>
            <person name="Klenk H.-P."/>
        </authorList>
    </citation>
    <scope>NUCLEOTIDE SEQUENCE [LARGE SCALE GENOMIC DNA]</scope>
    <source>
        <strain evidence="6 7">DSM 41649</strain>
    </source>
</reference>
<dbReference type="PANTHER" id="PTHR33164:SF43">
    <property type="entry name" value="HTH-TYPE TRANSCRIPTIONAL REPRESSOR YETL"/>
    <property type="match status" value="1"/>
</dbReference>
<name>A0A561EIL2_9ACTN</name>
<dbReference type="Pfam" id="PF12802">
    <property type="entry name" value="MarR_2"/>
    <property type="match status" value="1"/>
</dbReference>
<evidence type="ECO:0000256" key="3">
    <source>
        <dbReference type="ARBA" id="ARBA00023163"/>
    </source>
</evidence>
<dbReference type="PRINTS" id="PR00598">
    <property type="entry name" value="HTHMARR"/>
</dbReference>
<dbReference type="EMBL" id="VIVR01000001">
    <property type="protein sequence ID" value="TWE15412.1"/>
    <property type="molecule type" value="Genomic_DNA"/>
</dbReference>
<comment type="caution">
    <text evidence="6">The sequence shown here is derived from an EMBL/GenBank/DDBJ whole genome shotgun (WGS) entry which is preliminary data.</text>
</comment>
<dbReference type="CDD" id="cd00090">
    <property type="entry name" value="HTH_ARSR"/>
    <property type="match status" value="1"/>
</dbReference>
<dbReference type="GO" id="GO:0003700">
    <property type="term" value="F:DNA-binding transcription factor activity"/>
    <property type="evidence" value="ECO:0007669"/>
    <property type="project" value="InterPro"/>
</dbReference>
<accession>A0A561EIL2</accession>
<organism evidence="6 7">
    <name type="scientific">Kitasatospora atroaurantiaca</name>
    <dbReference type="NCBI Taxonomy" id="285545"/>
    <lineage>
        <taxon>Bacteria</taxon>
        <taxon>Bacillati</taxon>
        <taxon>Actinomycetota</taxon>
        <taxon>Actinomycetes</taxon>
        <taxon>Kitasatosporales</taxon>
        <taxon>Streptomycetaceae</taxon>
        <taxon>Kitasatospora</taxon>
    </lineage>
</organism>
<dbReference type="SMART" id="SM00347">
    <property type="entry name" value="HTH_MARR"/>
    <property type="match status" value="1"/>
</dbReference>
<keyword evidence="7" id="KW-1185">Reference proteome</keyword>